<dbReference type="AlphaFoldDB" id="Q0W1P8"/>
<dbReference type="KEGG" id="rci:RCIA194"/>
<keyword evidence="2" id="KW-1185">Reference proteome</keyword>
<gene>
    <name evidence="1" type="ORF">RCIA194</name>
</gene>
<accession>Q0W1P8</accession>
<sequence length="77" mass="8651">MASLAPWRPWRYFRLTQGQLSIFHSLYLNIPFLIRRVLGLLASLAALQAGKLRTASISSLMPDQGSDHHLTLCVFAI</sequence>
<dbReference type="Proteomes" id="UP000000663">
    <property type="component" value="Chromosome"/>
</dbReference>
<protein>
    <submittedName>
        <fullName evidence="1">Uncharacterized protein</fullName>
    </submittedName>
</protein>
<evidence type="ECO:0000313" key="2">
    <source>
        <dbReference type="Proteomes" id="UP000000663"/>
    </source>
</evidence>
<reference evidence="1 2" key="1">
    <citation type="journal article" date="2006" name="Science">
        <title>Genome of rice cluster I archaea -- the key methane producers in the rice rhizosphere.</title>
        <authorList>
            <person name="Erkel C."/>
            <person name="Kube M."/>
            <person name="Reinhardt R."/>
            <person name="Liesack W."/>
        </authorList>
    </citation>
    <scope>NUCLEOTIDE SEQUENCE [LARGE SCALE GENOMIC DNA]</scope>
    <source>
        <strain evidence="2">DSM 22066 / NBRC 105507 / MRE50</strain>
    </source>
</reference>
<name>Q0W1P8_METAR</name>
<organism evidence="1 2">
    <name type="scientific">Methanocella arvoryzae (strain DSM 22066 / NBRC 105507 / MRE50)</name>
    <dbReference type="NCBI Taxonomy" id="351160"/>
    <lineage>
        <taxon>Archaea</taxon>
        <taxon>Methanobacteriati</taxon>
        <taxon>Methanobacteriota</taxon>
        <taxon>Stenosarchaea group</taxon>
        <taxon>Methanomicrobia</taxon>
        <taxon>Methanocellales</taxon>
        <taxon>Methanocellaceae</taxon>
        <taxon>Methanocella</taxon>
    </lineage>
</organism>
<evidence type="ECO:0000313" key="1">
    <source>
        <dbReference type="EMBL" id="CAJ37695.1"/>
    </source>
</evidence>
<proteinExistence type="predicted"/>
<dbReference type="EMBL" id="AM114193">
    <property type="protein sequence ID" value="CAJ37695.1"/>
    <property type="molecule type" value="Genomic_DNA"/>
</dbReference>